<dbReference type="KEGG" id="tml:GSTUM_00000324001"/>
<protein>
    <submittedName>
        <fullName evidence="2">(Perigord truffle) hypothetical protein</fullName>
    </submittedName>
</protein>
<proteinExistence type="predicted"/>
<reference evidence="2 3" key="1">
    <citation type="journal article" date="2010" name="Nature">
        <title>Perigord black truffle genome uncovers evolutionary origins and mechanisms of symbiosis.</title>
        <authorList>
            <person name="Martin F."/>
            <person name="Kohler A."/>
            <person name="Murat C."/>
            <person name="Balestrini R."/>
            <person name="Coutinho P.M."/>
            <person name="Jaillon O."/>
            <person name="Montanini B."/>
            <person name="Morin E."/>
            <person name="Noel B."/>
            <person name="Percudani R."/>
            <person name="Porcel B."/>
            <person name="Rubini A."/>
            <person name="Amicucci A."/>
            <person name="Amselem J."/>
            <person name="Anthouard V."/>
            <person name="Arcioni S."/>
            <person name="Artiguenave F."/>
            <person name="Aury J.M."/>
            <person name="Ballario P."/>
            <person name="Bolchi A."/>
            <person name="Brenna A."/>
            <person name="Brun A."/>
            <person name="Buee M."/>
            <person name="Cantarel B."/>
            <person name="Chevalier G."/>
            <person name="Couloux A."/>
            <person name="Da Silva C."/>
            <person name="Denoeud F."/>
            <person name="Duplessis S."/>
            <person name="Ghignone S."/>
            <person name="Hilselberger B."/>
            <person name="Iotti M."/>
            <person name="Marcais B."/>
            <person name="Mello A."/>
            <person name="Miranda M."/>
            <person name="Pacioni G."/>
            <person name="Quesneville H."/>
            <person name="Riccioni C."/>
            <person name="Ruotolo R."/>
            <person name="Splivallo R."/>
            <person name="Stocchi V."/>
            <person name="Tisserant E."/>
            <person name="Viscomi A.R."/>
            <person name="Zambonelli A."/>
            <person name="Zampieri E."/>
            <person name="Henrissat B."/>
            <person name="Lebrun M.H."/>
            <person name="Paolocci F."/>
            <person name="Bonfante P."/>
            <person name="Ottonello S."/>
            <person name="Wincker P."/>
        </authorList>
    </citation>
    <scope>NUCLEOTIDE SEQUENCE [LARGE SCALE GENOMIC DNA]</scope>
    <source>
        <strain evidence="2 3">Mel28</strain>
    </source>
</reference>
<dbReference type="RefSeq" id="XP_002835454.1">
    <property type="nucleotide sequence ID" value="XM_002835408.1"/>
</dbReference>
<evidence type="ECO:0000313" key="2">
    <source>
        <dbReference type="EMBL" id="CAZ79611.1"/>
    </source>
</evidence>
<evidence type="ECO:0000256" key="1">
    <source>
        <dbReference type="SAM" id="MobiDB-lite"/>
    </source>
</evidence>
<dbReference type="InParanoid" id="D5G518"/>
<evidence type="ECO:0000313" key="3">
    <source>
        <dbReference type="Proteomes" id="UP000006911"/>
    </source>
</evidence>
<accession>D5G518</accession>
<dbReference type="Proteomes" id="UP000006911">
    <property type="component" value="Unassembled WGS sequence"/>
</dbReference>
<name>D5G518_TUBMM</name>
<gene>
    <name evidence="2" type="ORF">GSTUM_00000324001</name>
</gene>
<feature type="region of interest" description="Disordered" evidence="1">
    <location>
        <begin position="1"/>
        <end position="32"/>
    </location>
</feature>
<dbReference type="EMBL" id="FN429995">
    <property type="protein sequence ID" value="CAZ79611.1"/>
    <property type="molecule type" value="Genomic_DNA"/>
</dbReference>
<keyword evidence="3" id="KW-1185">Reference proteome</keyword>
<dbReference type="AlphaFoldDB" id="D5G518"/>
<dbReference type="HOGENOM" id="CLU_2759631_0_0_1"/>
<organism evidence="2 3">
    <name type="scientific">Tuber melanosporum (strain Mel28)</name>
    <name type="common">Perigord black truffle</name>
    <dbReference type="NCBI Taxonomy" id="656061"/>
    <lineage>
        <taxon>Eukaryota</taxon>
        <taxon>Fungi</taxon>
        <taxon>Dikarya</taxon>
        <taxon>Ascomycota</taxon>
        <taxon>Pezizomycotina</taxon>
        <taxon>Pezizomycetes</taxon>
        <taxon>Pezizales</taxon>
        <taxon>Tuberaceae</taxon>
        <taxon>Tuber</taxon>
    </lineage>
</organism>
<sequence length="70" mass="7892">MCRTTRADVVRSVSSGHEVKVGPPGTPSYPNNGLYRHSLIHIATTTPRSRCSPQYRPYPYFHTTPFPSPY</sequence>
<dbReference type="GeneID" id="9186309"/>